<sequence length="589" mass="65672">MRWFTDKYHLGVWELAGLRKFEGPRLGIQADSDDAVSVGHSLIAFSVADRNSLEIYSLETLTLLTTISRSDPGINNGGRVVLSFSPIRPSGKVFLFWDGLVLDVSNTDQIIEVALLTSPVTFVDFSSSSSITAVAVGSIIRMWAFEMGNLDITNPYPHNVDPSRYWRAPSGLHISQNGTTIVYESTTHFLKVFLHGTKVSTEEIRHGLDTFSIQIGQDTFRSSIAISPDNIRFMAWRSIKDKDGCYEVRYGRLPNHGEHLGGLTHESCISRYNVIDYFNDTAAVWLHLYNPGTWKDRCFRFGRMWLTGMLMEDPMDGFAVDHNYDITGNGGGWTDFRHWLRKAEEIPSISYLVHGLASPGLENWTEVESGSILRIHNRGSSGHWKASIKNGSFTFEPIHLPSSPNSALATHLETLKTWPVLSSGKAWIYNSDGQAILWIHPRAEGARYLYESWRWRGRQLILAGDHLVIGKLFIFDFTDVDVVIPSPAETYRKEKFKTVTLSGLNLPWADAGNESGSCSDKQAAGGYIHTNANGCGKDEGGDFVDERGGGSSEVKEAQDKFEPPRDYEAGMNGDLVDSSNPKITRTSEE</sequence>
<reference evidence="2" key="1">
    <citation type="submission" date="2018-04" db="EMBL/GenBank/DDBJ databases">
        <title>Whole genome sequencing of Hypsizygus marmoreus.</title>
        <authorList>
            <person name="Choi I.-G."/>
            <person name="Min B."/>
            <person name="Kim J.-G."/>
            <person name="Kim S."/>
            <person name="Oh Y.-L."/>
            <person name="Kong W.-S."/>
            <person name="Park H."/>
            <person name="Jeong J."/>
            <person name="Song E.-S."/>
        </authorList>
    </citation>
    <scope>NUCLEOTIDE SEQUENCE [LARGE SCALE GENOMIC DNA]</scope>
    <source>
        <strain evidence="2">51987-8</strain>
    </source>
</reference>
<organism evidence="2 3">
    <name type="scientific">Hypsizygus marmoreus</name>
    <name type="common">White beech mushroom</name>
    <name type="synonym">Agaricus marmoreus</name>
    <dbReference type="NCBI Taxonomy" id="39966"/>
    <lineage>
        <taxon>Eukaryota</taxon>
        <taxon>Fungi</taxon>
        <taxon>Dikarya</taxon>
        <taxon>Basidiomycota</taxon>
        <taxon>Agaricomycotina</taxon>
        <taxon>Agaricomycetes</taxon>
        <taxon>Agaricomycetidae</taxon>
        <taxon>Agaricales</taxon>
        <taxon>Tricholomatineae</taxon>
        <taxon>Lyophyllaceae</taxon>
        <taxon>Hypsizygus</taxon>
    </lineage>
</organism>
<evidence type="ECO:0000313" key="3">
    <source>
        <dbReference type="Proteomes" id="UP000076154"/>
    </source>
</evidence>
<proteinExistence type="predicted"/>
<name>A0A369JJA4_HYPMA</name>
<dbReference type="Proteomes" id="UP000076154">
    <property type="component" value="Unassembled WGS sequence"/>
</dbReference>
<feature type="region of interest" description="Disordered" evidence="1">
    <location>
        <begin position="538"/>
        <end position="589"/>
    </location>
</feature>
<feature type="compositionally biased region" description="Basic and acidic residues" evidence="1">
    <location>
        <begin position="538"/>
        <end position="568"/>
    </location>
</feature>
<dbReference type="AlphaFoldDB" id="A0A369JJA4"/>
<dbReference type="EMBL" id="LUEZ02000080">
    <property type="protein sequence ID" value="RDB19484.1"/>
    <property type="molecule type" value="Genomic_DNA"/>
</dbReference>
<gene>
    <name evidence="2" type="ORF">Hypma_013624</name>
</gene>
<keyword evidence="3" id="KW-1185">Reference proteome</keyword>
<evidence type="ECO:0000313" key="2">
    <source>
        <dbReference type="EMBL" id="RDB19484.1"/>
    </source>
</evidence>
<dbReference type="InParanoid" id="A0A369JJA4"/>
<accession>A0A369JJA4</accession>
<dbReference type="SUPFAM" id="SSF69322">
    <property type="entry name" value="Tricorn protease domain 2"/>
    <property type="match status" value="1"/>
</dbReference>
<protein>
    <submittedName>
        <fullName evidence="2">Uncharacterized protein</fullName>
    </submittedName>
</protein>
<feature type="compositionally biased region" description="Polar residues" evidence="1">
    <location>
        <begin position="577"/>
        <end position="589"/>
    </location>
</feature>
<evidence type="ECO:0000256" key="1">
    <source>
        <dbReference type="SAM" id="MobiDB-lite"/>
    </source>
</evidence>
<comment type="caution">
    <text evidence="2">The sequence shown here is derived from an EMBL/GenBank/DDBJ whole genome shotgun (WGS) entry which is preliminary data.</text>
</comment>